<accession>A0A2S6AGJ3</accession>
<dbReference type="Gene3D" id="3.40.50.10540">
    <property type="entry name" value="Crotonobetainyl-coa:carnitine coa-transferase, domain 1"/>
    <property type="match status" value="1"/>
</dbReference>
<dbReference type="PANTHER" id="PTHR48228:SF5">
    <property type="entry name" value="ALPHA-METHYLACYL-COA RACEMASE"/>
    <property type="match status" value="1"/>
</dbReference>
<dbReference type="SUPFAM" id="SSF89796">
    <property type="entry name" value="CoA-transferase family III (CaiB/BaiF)"/>
    <property type="match status" value="1"/>
</dbReference>
<dbReference type="EMBL" id="PSZC01000035">
    <property type="protein sequence ID" value="PPJ33865.1"/>
    <property type="molecule type" value="Genomic_DNA"/>
</dbReference>
<reference evidence="2 3" key="1">
    <citation type="submission" date="2018-02" db="EMBL/GenBank/DDBJ databases">
        <title>8 Nocardia nova and 1 Nocardia cyriacigeorgica strain used for evolution to TMP-SMX.</title>
        <authorList>
            <person name="Mehta H."/>
            <person name="Weng J."/>
            <person name="Shamoo Y."/>
        </authorList>
    </citation>
    <scope>NUCLEOTIDE SEQUENCE [LARGE SCALE GENOMIC DNA]</scope>
    <source>
        <strain evidence="2 3">MDA3139</strain>
    </source>
</reference>
<feature type="non-terminal residue" evidence="2">
    <location>
        <position position="367"/>
    </location>
</feature>
<organism evidence="2 3">
    <name type="scientific">Nocardia nova</name>
    <dbReference type="NCBI Taxonomy" id="37330"/>
    <lineage>
        <taxon>Bacteria</taxon>
        <taxon>Bacillati</taxon>
        <taxon>Actinomycetota</taxon>
        <taxon>Actinomycetes</taxon>
        <taxon>Mycobacteriales</taxon>
        <taxon>Nocardiaceae</taxon>
        <taxon>Nocardia</taxon>
    </lineage>
</organism>
<dbReference type="InterPro" id="IPR050509">
    <property type="entry name" value="CoA-transferase_III"/>
</dbReference>
<dbReference type="AlphaFoldDB" id="A0A2S6AGJ3"/>
<dbReference type="InterPro" id="IPR003673">
    <property type="entry name" value="CoA-Trfase_fam_III"/>
</dbReference>
<dbReference type="InterPro" id="IPR023606">
    <property type="entry name" value="CoA-Trfase_III_dom_1_sf"/>
</dbReference>
<gene>
    <name evidence="2" type="ORF">C5E45_31745</name>
</gene>
<evidence type="ECO:0000256" key="1">
    <source>
        <dbReference type="SAM" id="MobiDB-lite"/>
    </source>
</evidence>
<feature type="region of interest" description="Disordered" evidence="1">
    <location>
        <begin position="340"/>
        <end position="367"/>
    </location>
</feature>
<dbReference type="RefSeq" id="WP_104380620.1">
    <property type="nucleotide sequence ID" value="NZ_PSZC01000035.1"/>
</dbReference>
<dbReference type="PANTHER" id="PTHR48228">
    <property type="entry name" value="SUCCINYL-COA--D-CITRAMALATE COA-TRANSFERASE"/>
    <property type="match status" value="1"/>
</dbReference>
<protein>
    <submittedName>
        <fullName evidence="2">Carnitine dehydratase</fullName>
    </submittedName>
</protein>
<name>A0A2S6AGJ3_9NOCA</name>
<comment type="caution">
    <text evidence="2">The sequence shown here is derived from an EMBL/GenBank/DDBJ whole genome shotgun (WGS) entry which is preliminary data.</text>
</comment>
<dbReference type="InterPro" id="IPR044855">
    <property type="entry name" value="CoA-Trfase_III_dom3_sf"/>
</dbReference>
<evidence type="ECO:0000313" key="3">
    <source>
        <dbReference type="Proteomes" id="UP000239874"/>
    </source>
</evidence>
<proteinExistence type="predicted"/>
<dbReference type="GO" id="GO:0003824">
    <property type="term" value="F:catalytic activity"/>
    <property type="evidence" value="ECO:0007669"/>
    <property type="project" value="InterPro"/>
</dbReference>
<evidence type="ECO:0000313" key="2">
    <source>
        <dbReference type="EMBL" id="PPJ33865.1"/>
    </source>
</evidence>
<sequence length="367" mass="39504">MSTSSTTTGHGPLAGIKVLELAGIGPGPHAALLLADLGADVVRVQRPGQLPGVMERPQWRGRTIVEANLKDPADTEKVLGLIDKADVLLEGFRPGVTERMGLGPDVTLERNPRLIYGRMTGWGQYGPLADRAGHDINYISLTGVLNAIGRKGERPVPPLNMVGDFGGGSMFLVMGVLSALVERSVSGKGQVIDAAMIDGALSLSHMIWGMRGMGLWSDERGTNLLDTGMAYYDTYETSDGKYMAVGCIEPQFYAEFLKGLEIDPEGLPMQIDPNGQEQLRKLFAEKFKTKTRDEWAAIFDGTDACCTPVLTFTEATANGHIAARESLVEIDGVVQHAPAPRFSRTQGGTPTPPPWVREKRGAGACWT</sequence>
<dbReference type="Gene3D" id="3.30.1540.10">
    <property type="entry name" value="formyl-coa transferase, domain 3"/>
    <property type="match status" value="1"/>
</dbReference>
<dbReference type="Proteomes" id="UP000239874">
    <property type="component" value="Unassembled WGS sequence"/>
</dbReference>
<dbReference type="Pfam" id="PF02515">
    <property type="entry name" value="CoA_transf_3"/>
    <property type="match status" value="1"/>
</dbReference>